<organism evidence="1 2">
    <name type="scientific">Catellatospora chokoriensis</name>
    <dbReference type="NCBI Taxonomy" id="310353"/>
    <lineage>
        <taxon>Bacteria</taxon>
        <taxon>Bacillati</taxon>
        <taxon>Actinomycetota</taxon>
        <taxon>Actinomycetes</taxon>
        <taxon>Micromonosporales</taxon>
        <taxon>Micromonosporaceae</taxon>
        <taxon>Catellatospora</taxon>
    </lineage>
</organism>
<reference evidence="1 2" key="1">
    <citation type="submission" date="2021-01" db="EMBL/GenBank/DDBJ databases">
        <title>Whole genome shotgun sequence of Catellatospora chokoriensis NBRC 107358.</title>
        <authorList>
            <person name="Komaki H."/>
            <person name="Tamura T."/>
        </authorList>
    </citation>
    <scope>NUCLEOTIDE SEQUENCE [LARGE SCALE GENOMIC DNA]</scope>
    <source>
        <strain evidence="1 2">NBRC 107358</strain>
    </source>
</reference>
<dbReference type="RefSeq" id="WP_191840157.1">
    <property type="nucleotide sequence ID" value="NZ_BAAALB010000002.1"/>
</dbReference>
<sequence length="72" mass="8169">MIRKSIRADPDVPDEVEAAETWLSINRDALTYVDEIGCGCCSRVWRMEGPADVLATTPPIVSRFWDPDWDTE</sequence>
<dbReference type="Proteomes" id="UP000619293">
    <property type="component" value="Unassembled WGS sequence"/>
</dbReference>
<comment type="caution">
    <text evidence="1">The sequence shown here is derived from an EMBL/GenBank/DDBJ whole genome shotgun (WGS) entry which is preliminary data.</text>
</comment>
<dbReference type="AlphaFoldDB" id="A0A8J3JQB5"/>
<keyword evidence="2" id="KW-1185">Reference proteome</keyword>
<evidence type="ECO:0000313" key="1">
    <source>
        <dbReference type="EMBL" id="GIF89147.1"/>
    </source>
</evidence>
<proteinExistence type="predicted"/>
<accession>A0A8J3JQB5</accession>
<dbReference type="EMBL" id="BONG01000012">
    <property type="protein sequence ID" value="GIF89147.1"/>
    <property type="molecule type" value="Genomic_DNA"/>
</dbReference>
<evidence type="ECO:0000313" key="2">
    <source>
        <dbReference type="Proteomes" id="UP000619293"/>
    </source>
</evidence>
<protein>
    <submittedName>
        <fullName evidence="1">Uncharacterized protein</fullName>
    </submittedName>
</protein>
<gene>
    <name evidence="1" type="ORF">Cch02nite_25910</name>
</gene>
<name>A0A8J3JQB5_9ACTN</name>